<evidence type="ECO:0000256" key="4">
    <source>
        <dbReference type="ARBA" id="ARBA00022617"/>
    </source>
</evidence>
<dbReference type="STRING" id="93759.A0A1R3JE72"/>
<dbReference type="GO" id="GO:0016020">
    <property type="term" value="C:membrane"/>
    <property type="evidence" value="ECO:0007669"/>
    <property type="project" value="UniProtKB-SubCell"/>
</dbReference>
<dbReference type="SUPFAM" id="SSF48264">
    <property type="entry name" value="Cytochrome P450"/>
    <property type="match status" value="2"/>
</dbReference>
<dbReference type="InterPro" id="IPR002397">
    <property type="entry name" value="Cyt_P450_B"/>
</dbReference>
<proteinExistence type="inferred from homology"/>
<keyword evidence="4 11" id="KW-0349">Heme</keyword>
<dbReference type="GO" id="GO:0020037">
    <property type="term" value="F:heme binding"/>
    <property type="evidence" value="ECO:0007669"/>
    <property type="project" value="InterPro"/>
</dbReference>
<dbReference type="Pfam" id="PF00067">
    <property type="entry name" value="p450"/>
    <property type="match status" value="2"/>
</dbReference>
<evidence type="ECO:0000256" key="7">
    <source>
        <dbReference type="ARBA" id="ARBA00022989"/>
    </source>
</evidence>
<organism evidence="12 13">
    <name type="scientific">Corchorus olitorius</name>
    <dbReference type="NCBI Taxonomy" id="93759"/>
    <lineage>
        <taxon>Eukaryota</taxon>
        <taxon>Viridiplantae</taxon>
        <taxon>Streptophyta</taxon>
        <taxon>Embryophyta</taxon>
        <taxon>Tracheophyta</taxon>
        <taxon>Spermatophyta</taxon>
        <taxon>Magnoliopsida</taxon>
        <taxon>eudicotyledons</taxon>
        <taxon>Gunneridae</taxon>
        <taxon>Pentapetalae</taxon>
        <taxon>rosids</taxon>
        <taxon>malvids</taxon>
        <taxon>Malvales</taxon>
        <taxon>Malvaceae</taxon>
        <taxon>Grewioideae</taxon>
        <taxon>Apeibeae</taxon>
        <taxon>Corchorus</taxon>
    </lineage>
</organism>
<dbReference type="EMBL" id="AWUE01016288">
    <property type="protein sequence ID" value="OMO93116.1"/>
    <property type="molecule type" value="Genomic_DNA"/>
</dbReference>
<dbReference type="PANTHER" id="PTHR24286">
    <property type="entry name" value="CYTOCHROME P450 26"/>
    <property type="match status" value="1"/>
</dbReference>
<dbReference type="Proteomes" id="UP000187203">
    <property type="component" value="Unassembled WGS sequence"/>
</dbReference>
<reference evidence="13" key="1">
    <citation type="submission" date="2013-09" db="EMBL/GenBank/DDBJ databases">
        <title>Corchorus olitorius genome sequencing.</title>
        <authorList>
            <person name="Alam M."/>
            <person name="Haque M.S."/>
            <person name="Islam M.S."/>
            <person name="Emdad E.M."/>
            <person name="Islam M.M."/>
            <person name="Ahmed B."/>
            <person name="Halim A."/>
            <person name="Hossen Q.M.M."/>
            <person name="Hossain M.Z."/>
            <person name="Ahmed R."/>
            <person name="Khan M.M."/>
            <person name="Islam R."/>
            <person name="Rashid M.M."/>
            <person name="Khan S.A."/>
            <person name="Rahman M.S."/>
            <person name="Alam M."/>
            <person name="Yahiya A.S."/>
            <person name="Khan M.S."/>
            <person name="Azam M.S."/>
            <person name="Haque T."/>
            <person name="Lashkar M.Z.H."/>
            <person name="Akhand A.I."/>
            <person name="Morshed G."/>
            <person name="Roy S."/>
            <person name="Uddin K.S."/>
            <person name="Rabeya T."/>
            <person name="Hossain A.S."/>
            <person name="Chowdhury A."/>
            <person name="Snigdha A.R."/>
            <person name="Mortoza M.S."/>
            <person name="Matin S.A."/>
            <person name="Hoque S.M.E."/>
            <person name="Islam M.K."/>
            <person name="Roy D.K."/>
            <person name="Haider R."/>
            <person name="Moosa M.M."/>
            <person name="Elias S.M."/>
            <person name="Hasan A.M."/>
            <person name="Jahan S."/>
            <person name="Shafiuddin M."/>
            <person name="Mahmood N."/>
            <person name="Shommy N.S."/>
        </authorList>
    </citation>
    <scope>NUCLEOTIDE SEQUENCE [LARGE SCALE GENOMIC DNA]</scope>
    <source>
        <strain evidence="13">cv. O-4</strain>
    </source>
</reference>
<evidence type="ECO:0000256" key="3">
    <source>
        <dbReference type="ARBA" id="ARBA00010617"/>
    </source>
</evidence>
<keyword evidence="5" id="KW-0812">Transmembrane</keyword>
<dbReference type="GO" id="GO:0010268">
    <property type="term" value="P:brassinosteroid homeostasis"/>
    <property type="evidence" value="ECO:0007669"/>
    <property type="project" value="TreeGrafter"/>
</dbReference>
<evidence type="ECO:0000256" key="2">
    <source>
        <dbReference type="ARBA" id="ARBA00004167"/>
    </source>
</evidence>
<comment type="subcellular location">
    <subcellularLocation>
        <location evidence="2">Membrane</location>
        <topology evidence="2">Single-pass membrane protein</topology>
    </subcellularLocation>
</comment>
<evidence type="ECO:0000256" key="5">
    <source>
        <dbReference type="ARBA" id="ARBA00022692"/>
    </source>
</evidence>
<dbReference type="GO" id="GO:0005783">
    <property type="term" value="C:endoplasmic reticulum"/>
    <property type="evidence" value="ECO:0007669"/>
    <property type="project" value="TreeGrafter"/>
</dbReference>
<keyword evidence="9 11" id="KW-0408">Iron</keyword>
<dbReference type="PANTHER" id="PTHR24286:SF199">
    <property type="entry name" value="CYTOCHROME P450 88D6"/>
    <property type="match status" value="1"/>
</dbReference>
<evidence type="ECO:0000256" key="6">
    <source>
        <dbReference type="ARBA" id="ARBA00022723"/>
    </source>
</evidence>
<evidence type="ECO:0000256" key="11">
    <source>
        <dbReference type="RuleBase" id="RU000461"/>
    </source>
</evidence>
<dbReference type="OrthoDB" id="3945418at2759"/>
<evidence type="ECO:0000256" key="10">
    <source>
        <dbReference type="ARBA" id="ARBA00023136"/>
    </source>
</evidence>
<dbReference type="GO" id="GO:0016125">
    <property type="term" value="P:sterol metabolic process"/>
    <property type="evidence" value="ECO:0007669"/>
    <property type="project" value="TreeGrafter"/>
</dbReference>
<keyword evidence="6 11" id="KW-0479">Metal-binding</keyword>
<keyword evidence="8 11" id="KW-0560">Oxidoreductase</keyword>
<keyword evidence="7" id="KW-1133">Transmembrane helix</keyword>
<evidence type="ECO:0000256" key="8">
    <source>
        <dbReference type="ARBA" id="ARBA00023002"/>
    </source>
</evidence>
<dbReference type="GO" id="GO:0016132">
    <property type="term" value="P:brassinosteroid biosynthetic process"/>
    <property type="evidence" value="ECO:0007669"/>
    <property type="project" value="TreeGrafter"/>
</dbReference>
<sequence length="238" mass="27245">MLTSMNNKLKAGSFLPFGAGSRICPGADLAKLEISILLHYFLLNYNLKRINPGGPIVYLPLPRPLDNCLAEIIKEEQVEIIKRRPSSQKGLTLNEIRQMQYLSKAIDETLRRSSISFSIFRKAEVDVKINDYIIPKGWKVLVWNRAVHMDSETFPNPEEFLTSRWENHTPKAGSFIPFGAGSKICPGADLAKLEMYIFLHYFLLNYRFERINPGSPIQYLTSPRPKDNCLAKIIKQHH</sequence>
<name>A0A1R3JE72_9ROSI</name>
<dbReference type="GO" id="GO:0005506">
    <property type="term" value="F:iron ion binding"/>
    <property type="evidence" value="ECO:0007669"/>
    <property type="project" value="InterPro"/>
</dbReference>
<accession>A0A1R3JE72</accession>
<gene>
    <name evidence="12" type="ORF">COLO4_17088</name>
</gene>
<dbReference type="GO" id="GO:0051777">
    <property type="term" value="F:ent-kaurenoic acid monooxygenase activity"/>
    <property type="evidence" value="ECO:0007669"/>
    <property type="project" value="TreeGrafter"/>
</dbReference>
<evidence type="ECO:0000256" key="1">
    <source>
        <dbReference type="ARBA" id="ARBA00001971"/>
    </source>
</evidence>
<dbReference type="InterPro" id="IPR017972">
    <property type="entry name" value="Cyt_P450_CS"/>
</dbReference>
<evidence type="ECO:0000313" key="13">
    <source>
        <dbReference type="Proteomes" id="UP000187203"/>
    </source>
</evidence>
<dbReference type="PROSITE" id="PS00086">
    <property type="entry name" value="CYTOCHROME_P450"/>
    <property type="match status" value="2"/>
</dbReference>
<comment type="similarity">
    <text evidence="3 11">Belongs to the cytochrome P450 family.</text>
</comment>
<dbReference type="Gene3D" id="1.10.630.10">
    <property type="entry name" value="Cytochrome P450"/>
    <property type="match status" value="2"/>
</dbReference>
<evidence type="ECO:0000256" key="9">
    <source>
        <dbReference type="ARBA" id="ARBA00023004"/>
    </source>
</evidence>
<dbReference type="InterPro" id="IPR036396">
    <property type="entry name" value="Cyt_P450_sf"/>
</dbReference>
<comment type="caution">
    <text evidence="12">The sequence shown here is derived from an EMBL/GenBank/DDBJ whole genome shotgun (WGS) entry which is preliminary data.</text>
</comment>
<protein>
    <submittedName>
        <fullName evidence="12">Cytochrome P450</fullName>
    </submittedName>
</protein>
<keyword evidence="10" id="KW-0472">Membrane</keyword>
<dbReference type="InterPro" id="IPR001128">
    <property type="entry name" value="Cyt_P450"/>
</dbReference>
<comment type="cofactor">
    <cofactor evidence="1">
        <name>heme</name>
        <dbReference type="ChEBI" id="CHEBI:30413"/>
    </cofactor>
</comment>
<evidence type="ECO:0000313" key="12">
    <source>
        <dbReference type="EMBL" id="OMO93116.1"/>
    </source>
</evidence>
<dbReference type="AlphaFoldDB" id="A0A1R3JE72"/>
<keyword evidence="11" id="KW-0503">Monooxygenase</keyword>
<dbReference type="PRINTS" id="PR00359">
    <property type="entry name" value="BP450"/>
</dbReference>
<keyword evidence="13" id="KW-1185">Reference proteome</keyword>